<dbReference type="AlphaFoldDB" id="D6GUD6"/>
<gene>
    <name evidence="1" type="ORF">BJBARM5_0064</name>
</gene>
<dbReference type="Proteomes" id="UP000009376">
    <property type="component" value="Unassembled WGS sequence"/>
</dbReference>
<reference evidence="1 2" key="1">
    <citation type="journal article" date="2010" name="Proc. Natl. Acad. Sci. U.S.A.">
        <title>Enigmatic, ultrasmall, uncultivated Archaea.</title>
        <authorList>
            <person name="Baker B.J."/>
            <person name="Comolli L.R."/>
            <person name="Dick G.J."/>
            <person name="Hauser L.J."/>
            <person name="Hyatt D."/>
            <person name="Dill B.D."/>
            <person name="Land M.L."/>
            <person name="Verberkmoes N.C."/>
            <person name="Hettich R.L."/>
            <person name="Banfield J.F."/>
        </authorList>
    </citation>
    <scope>NUCLEOTIDE SEQUENCE [LARGE SCALE GENOMIC DNA]</scope>
</reference>
<dbReference type="EMBL" id="GG745545">
    <property type="protein sequence ID" value="EFD93192.1"/>
    <property type="molecule type" value="Genomic_DNA"/>
</dbReference>
<sequence>MKVVGFVSGEGYKSIISDTGEIKRTFNYNEWNNHRNYNISGFTNSLQREMGTGNIADLMAYNQVAKVQVAAEMPGAKIVGMEDNLSEQRRLSQEEQEGLEPSTKLGPFKLLRYEIVNAGSLKVTGKDGNPSVEKLYRLKIEYGYRLIDKKIGYHDKMHELALGLIESARHRMMHLGDLDRRWFNDRIYANDFQMELLSPYRWGADYDYRKTDLRDDSVKYRKGPGTKLLNALLGVPGGLILGPRISVISTKPMTKDRVENLMAILGETAPLKGAEDMQNN</sequence>
<organism evidence="1 2">
    <name type="scientific">Candidatus Parvarchaeum acidophilus ARMAN-5</name>
    <dbReference type="NCBI Taxonomy" id="662762"/>
    <lineage>
        <taxon>Archaea</taxon>
        <taxon>Candidatus Parvarchaeota</taxon>
        <taxon>Candidatus Parvarchaeum</taxon>
    </lineage>
</organism>
<accession>D6GUD6</accession>
<evidence type="ECO:0000313" key="1">
    <source>
        <dbReference type="EMBL" id="EFD93192.1"/>
    </source>
</evidence>
<name>D6GUD6_PARA5</name>
<proteinExistence type="predicted"/>
<evidence type="ECO:0000313" key="2">
    <source>
        <dbReference type="Proteomes" id="UP000009376"/>
    </source>
</evidence>
<protein>
    <submittedName>
        <fullName evidence="1">Uncharacterized protein</fullName>
    </submittedName>
</protein>